<reference evidence="2" key="1">
    <citation type="submission" date="2020-10" db="EMBL/GenBank/DDBJ databases">
        <authorList>
            <person name="Gilroy R."/>
        </authorList>
    </citation>
    <scope>NUCLEOTIDE SEQUENCE</scope>
    <source>
        <strain evidence="2">CHK123-3438</strain>
    </source>
</reference>
<dbReference type="InterPro" id="IPR000182">
    <property type="entry name" value="GNAT_dom"/>
</dbReference>
<dbReference type="CDD" id="cd04301">
    <property type="entry name" value="NAT_SF"/>
    <property type="match status" value="1"/>
</dbReference>
<dbReference type="EMBL" id="DVKS01000060">
    <property type="protein sequence ID" value="HIT41195.1"/>
    <property type="molecule type" value="Genomic_DNA"/>
</dbReference>
<reference evidence="2" key="2">
    <citation type="journal article" date="2021" name="PeerJ">
        <title>Extensive microbial diversity within the chicken gut microbiome revealed by metagenomics and culture.</title>
        <authorList>
            <person name="Gilroy R."/>
            <person name="Ravi A."/>
            <person name="Getino M."/>
            <person name="Pursley I."/>
            <person name="Horton D.L."/>
            <person name="Alikhan N.F."/>
            <person name="Baker D."/>
            <person name="Gharbi K."/>
            <person name="Hall N."/>
            <person name="Watson M."/>
            <person name="Adriaenssens E.M."/>
            <person name="Foster-Nyarko E."/>
            <person name="Jarju S."/>
            <person name="Secka A."/>
            <person name="Antonio M."/>
            <person name="Oren A."/>
            <person name="Chaudhuri R.R."/>
            <person name="La Ragione R."/>
            <person name="Hildebrand F."/>
            <person name="Pallen M.J."/>
        </authorList>
    </citation>
    <scope>NUCLEOTIDE SEQUENCE</scope>
    <source>
        <strain evidence="2">CHK123-3438</strain>
    </source>
</reference>
<dbReference type="Pfam" id="PF13302">
    <property type="entry name" value="Acetyltransf_3"/>
    <property type="match status" value="1"/>
</dbReference>
<feature type="domain" description="N-acetyltransferase" evidence="1">
    <location>
        <begin position="18"/>
        <end position="181"/>
    </location>
</feature>
<dbReference type="Gene3D" id="3.40.630.30">
    <property type="match status" value="1"/>
</dbReference>
<dbReference type="Proteomes" id="UP000886860">
    <property type="component" value="Unassembled WGS sequence"/>
</dbReference>
<evidence type="ECO:0000313" key="2">
    <source>
        <dbReference type="EMBL" id="HIT41195.1"/>
    </source>
</evidence>
<dbReference type="InterPro" id="IPR051531">
    <property type="entry name" value="N-acetyltransferase"/>
</dbReference>
<dbReference type="PANTHER" id="PTHR43792">
    <property type="entry name" value="GNAT FAMILY, PUTATIVE (AFU_ORTHOLOGUE AFUA_3G00765)-RELATED-RELATED"/>
    <property type="match status" value="1"/>
</dbReference>
<name>A0A9D1GHF1_9FIRM</name>
<dbReference type="AlphaFoldDB" id="A0A9D1GHF1"/>
<gene>
    <name evidence="2" type="ORF">IAB60_03670</name>
</gene>
<proteinExistence type="predicted"/>
<dbReference type="PROSITE" id="PS51186">
    <property type="entry name" value="GNAT"/>
    <property type="match status" value="1"/>
</dbReference>
<accession>A0A9D1GHF1</accession>
<dbReference type="InterPro" id="IPR016181">
    <property type="entry name" value="Acyl_CoA_acyltransferase"/>
</dbReference>
<dbReference type="SUPFAM" id="SSF55729">
    <property type="entry name" value="Acyl-CoA N-acyltransferases (Nat)"/>
    <property type="match status" value="1"/>
</dbReference>
<comment type="caution">
    <text evidence="2">The sequence shown here is derived from an EMBL/GenBank/DDBJ whole genome shotgun (WGS) entry which is preliminary data.</text>
</comment>
<dbReference type="GO" id="GO:0016747">
    <property type="term" value="F:acyltransferase activity, transferring groups other than amino-acyl groups"/>
    <property type="evidence" value="ECO:0007669"/>
    <property type="project" value="InterPro"/>
</dbReference>
<protein>
    <submittedName>
        <fullName evidence="2">GNAT family N-acetyltransferase</fullName>
    </submittedName>
</protein>
<dbReference type="PANTHER" id="PTHR43792:SF1">
    <property type="entry name" value="N-ACETYLTRANSFERASE DOMAIN-CONTAINING PROTEIN"/>
    <property type="match status" value="1"/>
</dbReference>
<sequence>MRENQPKTNTPELFTDRLHLRKFTAGDTEAVFRIYSDREVNTFLPWFPVKDMEEAGKLLQERYLDYYELPEGYRYAVCLKGTGNSDGECDIPIGYIHVSLDDSHDLGYAVRKEFWGQGIASEAAKAVLAQMKRDGMTYATATHDEKNPASGRVMEKIGMKYRYSYREQWQPKNIPVIFRMYQINLDGKDDRVYRAYWERYPEHFISERI</sequence>
<evidence type="ECO:0000313" key="3">
    <source>
        <dbReference type="Proteomes" id="UP000886860"/>
    </source>
</evidence>
<evidence type="ECO:0000259" key="1">
    <source>
        <dbReference type="PROSITE" id="PS51186"/>
    </source>
</evidence>
<organism evidence="2 3">
    <name type="scientific">Candidatus Caccovicinus merdipullorum</name>
    <dbReference type="NCBI Taxonomy" id="2840724"/>
    <lineage>
        <taxon>Bacteria</taxon>
        <taxon>Bacillati</taxon>
        <taxon>Bacillota</taxon>
        <taxon>Clostridia</taxon>
        <taxon>Eubacteriales</taxon>
        <taxon>Candidatus Caccovicinus</taxon>
    </lineage>
</organism>